<evidence type="ECO:0000313" key="4">
    <source>
        <dbReference type="Proteomes" id="UP000001340"/>
    </source>
</evidence>
<dbReference type="InterPro" id="IPR003591">
    <property type="entry name" value="Leu-rich_rpt_typical-subtyp"/>
</dbReference>
<name>A0A0E2D4Y9_LEPIR</name>
<reference evidence="3 4" key="1">
    <citation type="submission" date="2012-10" db="EMBL/GenBank/DDBJ databases">
        <authorList>
            <person name="Harkins D.M."/>
            <person name="Durkin A.S."/>
            <person name="Brinkac L.M."/>
            <person name="Haft D.H."/>
            <person name="Selengut J.D."/>
            <person name="Sanka R."/>
            <person name="DePew J."/>
            <person name="Purushe J."/>
            <person name="Chanthongthip A."/>
            <person name="Lattana O."/>
            <person name="Phetsouvanh R."/>
            <person name="Newton P.N."/>
            <person name="Vinetz J.M."/>
            <person name="Sutton G.G."/>
            <person name="Nierman W.C."/>
            <person name="Fouts D.E."/>
        </authorList>
    </citation>
    <scope>NUCLEOTIDE SEQUENCE [LARGE SCALE GENOMIC DNA]</scope>
    <source>
        <strain evidence="3 4">UI 12758</strain>
    </source>
</reference>
<dbReference type="AlphaFoldDB" id="A0A0E2D4Y9"/>
<keyword evidence="1" id="KW-0433">Leucine-rich repeat</keyword>
<dbReference type="PANTHER" id="PTHR48051">
    <property type="match status" value="1"/>
</dbReference>
<dbReference type="PROSITE" id="PS51450">
    <property type="entry name" value="LRR"/>
    <property type="match status" value="1"/>
</dbReference>
<dbReference type="PANTHER" id="PTHR48051:SF36">
    <property type="entry name" value="CASPASE FAMILY P20 DOMAIN-CONTAINING PROTEIN"/>
    <property type="match status" value="1"/>
</dbReference>
<dbReference type="InterPro" id="IPR032675">
    <property type="entry name" value="LRR_dom_sf"/>
</dbReference>
<evidence type="ECO:0000256" key="1">
    <source>
        <dbReference type="ARBA" id="ARBA00022614"/>
    </source>
</evidence>
<dbReference type="InterPro" id="IPR050216">
    <property type="entry name" value="LRR_domain-containing"/>
</dbReference>
<proteinExistence type="predicted"/>
<dbReference type="GO" id="GO:0005737">
    <property type="term" value="C:cytoplasm"/>
    <property type="evidence" value="ECO:0007669"/>
    <property type="project" value="TreeGrafter"/>
</dbReference>
<comment type="caution">
    <text evidence="3">The sequence shown here is derived from an EMBL/GenBank/DDBJ whole genome shotgun (WGS) entry which is preliminary data.</text>
</comment>
<dbReference type="InterPro" id="IPR001611">
    <property type="entry name" value="Leu-rich_rpt"/>
</dbReference>
<organism evidence="3 4">
    <name type="scientific">Leptospira interrogans str. UI 12758</name>
    <dbReference type="NCBI Taxonomy" id="1049938"/>
    <lineage>
        <taxon>Bacteria</taxon>
        <taxon>Pseudomonadati</taxon>
        <taxon>Spirochaetota</taxon>
        <taxon>Spirochaetia</taxon>
        <taxon>Leptospirales</taxon>
        <taxon>Leptospiraceae</taxon>
        <taxon>Leptospira</taxon>
    </lineage>
</organism>
<dbReference type="Gene3D" id="3.80.10.10">
    <property type="entry name" value="Ribonuclease Inhibitor"/>
    <property type="match status" value="1"/>
</dbReference>
<dbReference type="EMBL" id="AHNR02000041">
    <property type="protein sequence ID" value="EKR54636.1"/>
    <property type="molecule type" value="Genomic_DNA"/>
</dbReference>
<dbReference type="SMART" id="SM00369">
    <property type="entry name" value="LRR_TYP"/>
    <property type="match status" value="1"/>
</dbReference>
<dbReference type="Pfam" id="PF13855">
    <property type="entry name" value="LRR_8"/>
    <property type="match status" value="1"/>
</dbReference>
<evidence type="ECO:0000256" key="2">
    <source>
        <dbReference type="ARBA" id="ARBA00022737"/>
    </source>
</evidence>
<protein>
    <submittedName>
        <fullName evidence="3">Leucine rich repeat protein</fullName>
    </submittedName>
</protein>
<dbReference type="Proteomes" id="UP000001340">
    <property type="component" value="Unassembled WGS sequence"/>
</dbReference>
<sequence length="126" mass="14663">MKFSFNIDLFTKNNNLFSGSHLFLFPVTSRGEDYKDLAKTLQNPSKIFILNLSFNKITIFPKEIGQLQNLKRLDLSGNQLTTLPAEIGQLKNLKELYLIDNQLSLKEQERIRKLLPLKCKIIFEVY</sequence>
<accession>A0A0E2D4Y9</accession>
<dbReference type="SUPFAM" id="SSF52075">
    <property type="entry name" value="Outer arm dynein light chain 1"/>
    <property type="match status" value="1"/>
</dbReference>
<keyword evidence="2" id="KW-0677">Repeat</keyword>
<gene>
    <name evidence="3" type="ORF">LEP1GSC105_1381</name>
</gene>
<evidence type="ECO:0000313" key="3">
    <source>
        <dbReference type="EMBL" id="EKR54636.1"/>
    </source>
</evidence>